<dbReference type="SUPFAM" id="SSF50249">
    <property type="entry name" value="Nucleic acid-binding proteins"/>
    <property type="match status" value="1"/>
</dbReference>
<organism evidence="3 4">
    <name type="scientific">Clostridium homopropionicum DSM 5847</name>
    <dbReference type="NCBI Taxonomy" id="1121318"/>
    <lineage>
        <taxon>Bacteria</taxon>
        <taxon>Bacillati</taxon>
        <taxon>Bacillota</taxon>
        <taxon>Clostridia</taxon>
        <taxon>Eubacteriales</taxon>
        <taxon>Clostridiaceae</taxon>
        <taxon>Clostridium</taxon>
    </lineage>
</organism>
<dbReference type="InterPro" id="IPR036388">
    <property type="entry name" value="WH-like_DNA-bd_sf"/>
</dbReference>
<dbReference type="SMART" id="SM00316">
    <property type="entry name" value="S1"/>
    <property type="match status" value="2"/>
</dbReference>
<evidence type="ECO:0000256" key="1">
    <source>
        <dbReference type="PIRNR" id="PIRNR012524"/>
    </source>
</evidence>
<comment type="caution">
    <text evidence="3">The sequence shown here is derived from an EMBL/GenBank/DDBJ whole genome shotgun (WGS) entry which is preliminary data.</text>
</comment>
<dbReference type="AlphaFoldDB" id="A0A0L6Z8Y5"/>
<dbReference type="PATRIC" id="fig|1121318.3.peg.2225"/>
<dbReference type="InterPro" id="IPR012340">
    <property type="entry name" value="NA-bd_OB-fold"/>
</dbReference>
<dbReference type="PANTHER" id="PTHR37296">
    <property type="entry name" value="CONSERVED VIRULENCE FACTOR B"/>
    <property type="match status" value="1"/>
</dbReference>
<dbReference type="GO" id="GO:0003676">
    <property type="term" value="F:nucleic acid binding"/>
    <property type="evidence" value="ECO:0007669"/>
    <property type="project" value="InterPro"/>
</dbReference>
<evidence type="ECO:0000313" key="3">
    <source>
        <dbReference type="EMBL" id="KOA19425.1"/>
    </source>
</evidence>
<protein>
    <recommendedName>
        <fullName evidence="2">S1 motif domain-containing protein</fullName>
    </recommendedName>
</protein>
<dbReference type="InterPro" id="IPR040764">
    <property type="entry name" value="CvfB_WH"/>
</dbReference>
<dbReference type="InterPro" id="IPR003029">
    <property type="entry name" value="S1_domain"/>
</dbReference>
<sequence>MIQIGKVQTLKVLKISKIGAYLDAETGDDADSILLPNNQLAEEIKVGDEVHVFIYRDSEDRLIATRKEPLIQVDELAVLEVKETTKIGAFLDMGLERDVLLPFKEQKYKVNPGQKYLVGLYVDKTGRLTTTTYISRFLKTDNPYKKDDWVKGTVYSLNPELGALVAVDNKYKGLIPKSEASRDFKLGEEVECRVIRKREDGKLDLSLREVAYKQIDSDAEMILNKIERYGGILPLNDKSSPEQIMDRLKISKASFKRAVGRLMKEGKIEQIEKGIKLK</sequence>
<feature type="domain" description="S1 motif" evidence="2">
    <location>
        <begin position="147"/>
        <end position="208"/>
    </location>
</feature>
<dbReference type="PIRSF" id="PIRSF012524">
    <property type="entry name" value="YitL_S1"/>
    <property type="match status" value="1"/>
</dbReference>
<reference evidence="4" key="1">
    <citation type="submission" date="2015-08" db="EMBL/GenBank/DDBJ databases">
        <title>Genome sequence of the strict anaerobe Clostridium homopropionicum LuHBu1 (DSM 5847T).</title>
        <authorList>
            <person name="Poehlein A."/>
            <person name="Beck M."/>
            <person name="Schiel-Bengelsdorf B."/>
            <person name="Bengelsdorf F.R."/>
            <person name="Daniel R."/>
            <person name="Duerre P."/>
        </authorList>
    </citation>
    <scope>NUCLEOTIDE SEQUENCE [LARGE SCALE GENOMIC DNA]</scope>
    <source>
        <strain evidence="4">DSM 5847</strain>
    </source>
</reference>
<keyword evidence="4" id="KW-1185">Reference proteome</keyword>
<dbReference type="PROSITE" id="PS50126">
    <property type="entry name" value="S1"/>
    <property type="match status" value="1"/>
</dbReference>
<comment type="similarity">
    <text evidence="1">Belongs to the CvfB family.</text>
</comment>
<dbReference type="Pfam" id="PF13509">
    <property type="entry name" value="S1_2"/>
    <property type="match status" value="2"/>
</dbReference>
<dbReference type="Proteomes" id="UP000037043">
    <property type="component" value="Unassembled WGS sequence"/>
</dbReference>
<dbReference type="Pfam" id="PF21543">
    <property type="entry name" value="CvfB_2nd"/>
    <property type="match status" value="1"/>
</dbReference>
<dbReference type="RefSeq" id="WP_052221734.1">
    <property type="nucleotide sequence ID" value="NZ_LHUR01000024.1"/>
</dbReference>
<dbReference type="InterPro" id="IPR048587">
    <property type="entry name" value="CvfB_S1_3rd"/>
</dbReference>
<name>A0A0L6Z8Y5_9CLOT</name>
<dbReference type="PANTHER" id="PTHR37296:SF1">
    <property type="entry name" value="CONSERVED VIRULENCE FACTOR B"/>
    <property type="match status" value="1"/>
</dbReference>
<proteinExistence type="inferred from homology"/>
<dbReference type="InterPro" id="IPR014464">
    <property type="entry name" value="CvfB_fam"/>
</dbReference>
<dbReference type="Gene3D" id="2.40.50.140">
    <property type="entry name" value="Nucleic acid-binding proteins"/>
    <property type="match status" value="2"/>
</dbReference>
<gene>
    <name evidence="3" type="ORF">CLHOM_22160</name>
</gene>
<evidence type="ECO:0000259" key="2">
    <source>
        <dbReference type="PROSITE" id="PS50126"/>
    </source>
</evidence>
<dbReference type="Gene3D" id="1.10.10.10">
    <property type="entry name" value="Winged helix-like DNA-binding domain superfamily/Winged helix DNA-binding domain"/>
    <property type="match status" value="1"/>
</dbReference>
<dbReference type="InterPro" id="IPR039566">
    <property type="entry name" value="CvfB_S1_st"/>
</dbReference>
<accession>A0A0L6Z8Y5</accession>
<dbReference type="EMBL" id="LHUR01000024">
    <property type="protein sequence ID" value="KOA19425.1"/>
    <property type="molecule type" value="Genomic_DNA"/>
</dbReference>
<evidence type="ECO:0000313" key="4">
    <source>
        <dbReference type="Proteomes" id="UP000037043"/>
    </source>
</evidence>
<dbReference type="STRING" id="36844.SAMN04488501_11364"/>
<dbReference type="Pfam" id="PF17783">
    <property type="entry name" value="WHD_CvfB"/>
    <property type="match status" value="1"/>
</dbReference>